<dbReference type="InterPro" id="IPR001436">
    <property type="entry name" value="Alpha-crystallin/sHSP_animal"/>
</dbReference>
<name>A0AA88S451_TACVA</name>
<dbReference type="Proteomes" id="UP001187315">
    <property type="component" value="Unassembled WGS sequence"/>
</dbReference>
<dbReference type="GO" id="GO:0009408">
    <property type="term" value="P:response to heat"/>
    <property type="evidence" value="ECO:0007669"/>
    <property type="project" value="TreeGrafter"/>
</dbReference>
<evidence type="ECO:0000259" key="5">
    <source>
        <dbReference type="PROSITE" id="PS01031"/>
    </source>
</evidence>
<evidence type="ECO:0000256" key="3">
    <source>
        <dbReference type="RuleBase" id="RU003616"/>
    </source>
</evidence>
<evidence type="ECO:0000256" key="4">
    <source>
        <dbReference type="SAM" id="MobiDB-lite"/>
    </source>
</evidence>
<dbReference type="PANTHER" id="PTHR45640:SF2">
    <property type="entry name" value="HEAT SHOCK PROTEIN BETA-11-RELATED"/>
    <property type="match status" value="1"/>
</dbReference>
<dbReference type="InterPro" id="IPR002068">
    <property type="entry name" value="A-crystallin/Hsp20_dom"/>
</dbReference>
<dbReference type="GO" id="GO:0051082">
    <property type="term" value="F:unfolded protein binding"/>
    <property type="evidence" value="ECO:0007669"/>
    <property type="project" value="TreeGrafter"/>
</dbReference>
<dbReference type="GO" id="GO:0005634">
    <property type="term" value="C:nucleus"/>
    <property type="evidence" value="ECO:0007669"/>
    <property type="project" value="TreeGrafter"/>
</dbReference>
<feature type="compositionally biased region" description="Low complexity" evidence="4">
    <location>
        <begin position="188"/>
        <end position="200"/>
    </location>
</feature>
<comment type="similarity">
    <text evidence="2 3">Belongs to the small heat shock protein (HSP20) family.</text>
</comment>
<protein>
    <recommendedName>
        <fullName evidence="5">SHSP domain-containing protein</fullName>
    </recommendedName>
</protein>
<dbReference type="GO" id="GO:0042026">
    <property type="term" value="P:protein refolding"/>
    <property type="evidence" value="ECO:0007669"/>
    <property type="project" value="TreeGrafter"/>
</dbReference>
<dbReference type="EMBL" id="JAVHJS010000019">
    <property type="protein sequence ID" value="KAK2827396.1"/>
    <property type="molecule type" value="Genomic_DNA"/>
</dbReference>
<dbReference type="GO" id="GO:0005737">
    <property type="term" value="C:cytoplasm"/>
    <property type="evidence" value="ECO:0007669"/>
    <property type="project" value="TreeGrafter"/>
</dbReference>
<feature type="region of interest" description="Disordered" evidence="4">
    <location>
        <begin position="162"/>
        <end position="210"/>
    </location>
</feature>
<evidence type="ECO:0000256" key="1">
    <source>
        <dbReference type="ARBA" id="ARBA00023016"/>
    </source>
</evidence>
<proteinExistence type="inferred from homology"/>
<comment type="caution">
    <text evidence="6">The sequence shown here is derived from an EMBL/GenBank/DDBJ whole genome shotgun (WGS) entry which is preliminary data.</text>
</comment>
<evidence type="ECO:0000256" key="2">
    <source>
        <dbReference type="PROSITE-ProRule" id="PRU00285"/>
    </source>
</evidence>
<feature type="domain" description="SHSP" evidence="5">
    <location>
        <begin position="67"/>
        <end position="180"/>
    </location>
</feature>
<dbReference type="Gene3D" id="2.60.40.790">
    <property type="match status" value="1"/>
</dbReference>
<organism evidence="6 7">
    <name type="scientific">Tachysurus vachellii</name>
    <name type="common">Darkbarbel catfish</name>
    <name type="synonym">Pelteobagrus vachellii</name>
    <dbReference type="NCBI Taxonomy" id="175792"/>
    <lineage>
        <taxon>Eukaryota</taxon>
        <taxon>Metazoa</taxon>
        <taxon>Chordata</taxon>
        <taxon>Craniata</taxon>
        <taxon>Vertebrata</taxon>
        <taxon>Euteleostomi</taxon>
        <taxon>Actinopterygii</taxon>
        <taxon>Neopterygii</taxon>
        <taxon>Teleostei</taxon>
        <taxon>Ostariophysi</taxon>
        <taxon>Siluriformes</taxon>
        <taxon>Bagridae</taxon>
        <taxon>Tachysurus</taxon>
    </lineage>
</organism>
<evidence type="ECO:0000313" key="7">
    <source>
        <dbReference type="Proteomes" id="UP001187315"/>
    </source>
</evidence>
<dbReference type="AlphaFoldDB" id="A0AA88S451"/>
<dbReference type="Pfam" id="PF00011">
    <property type="entry name" value="HSP20"/>
    <property type="match status" value="1"/>
</dbReference>
<keyword evidence="1" id="KW-0346">Stress response</keyword>
<dbReference type="CDD" id="cd06481">
    <property type="entry name" value="ACD_HspB9_like"/>
    <property type="match status" value="1"/>
</dbReference>
<dbReference type="PROSITE" id="PS01031">
    <property type="entry name" value="SHSP"/>
    <property type="match status" value="1"/>
</dbReference>
<dbReference type="PANTHER" id="PTHR45640">
    <property type="entry name" value="HEAT SHOCK PROTEIN HSP-12.2-RELATED"/>
    <property type="match status" value="1"/>
</dbReference>
<sequence>MLCSRTFQPSFSPMMDFHWPVRSLWPETRPLFFQIEQEMMRHMQEMRHNLEFMERIHRRIFDEIDFTSPSAVFKPISFQLGKENNRFTITLDTNDFSPEELSVKQVGKKLRVSGKSEKKQDDGKGSYSYRCQEFRQEFDLPDGVKPESVTCSLNDGQLQIQAPKETSAGANERVIPIAYSPAVNSPTAQSPDSQSQPAQEDSTKSGDQPQ</sequence>
<evidence type="ECO:0000313" key="6">
    <source>
        <dbReference type="EMBL" id="KAK2827396.1"/>
    </source>
</evidence>
<accession>A0AA88S451</accession>
<dbReference type="SUPFAM" id="SSF49764">
    <property type="entry name" value="HSP20-like chaperones"/>
    <property type="match status" value="1"/>
</dbReference>
<reference evidence="6" key="1">
    <citation type="submission" date="2023-08" db="EMBL/GenBank/DDBJ databases">
        <title>Pelteobagrus vachellii genome.</title>
        <authorList>
            <person name="Liu H."/>
        </authorList>
    </citation>
    <scope>NUCLEOTIDE SEQUENCE</scope>
    <source>
        <strain evidence="6">PRFRI_2022a</strain>
        <tissue evidence="6">Muscle</tissue>
    </source>
</reference>
<gene>
    <name evidence="6" type="ORF">Q7C36_018322</name>
</gene>
<dbReference type="InterPro" id="IPR008978">
    <property type="entry name" value="HSP20-like_chaperone"/>
</dbReference>
<keyword evidence="7" id="KW-1185">Reference proteome</keyword>